<dbReference type="EMBL" id="JAWWNJ010000150">
    <property type="protein sequence ID" value="KAK6981421.1"/>
    <property type="molecule type" value="Genomic_DNA"/>
</dbReference>
<gene>
    <name evidence="2" type="ORF">R3P38DRAFT_2808180</name>
</gene>
<name>A0AAV9ZHB1_9AGAR</name>
<reference evidence="2 3" key="1">
    <citation type="journal article" date="2024" name="J Genomics">
        <title>Draft genome sequencing and assembly of Favolaschia claudopus CIRM-BRFM 2984 isolated from oak limbs.</title>
        <authorList>
            <person name="Navarro D."/>
            <person name="Drula E."/>
            <person name="Chaduli D."/>
            <person name="Cazenave R."/>
            <person name="Ahrendt S."/>
            <person name="Wang J."/>
            <person name="Lipzen A."/>
            <person name="Daum C."/>
            <person name="Barry K."/>
            <person name="Grigoriev I.V."/>
            <person name="Favel A."/>
            <person name="Rosso M.N."/>
            <person name="Martin F."/>
        </authorList>
    </citation>
    <scope>NUCLEOTIDE SEQUENCE [LARGE SCALE GENOMIC DNA]</scope>
    <source>
        <strain evidence="2 3">CIRM-BRFM 2984</strain>
    </source>
</reference>
<dbReference type="AlphaFoldDB" id="A0AAV9ZHB1"/>
<dbReference type="Proteomes" id="UP001362999">
    <property type="component" value="Unassembled WGS sequence"/>
</dbReference>
<feature type="region of interest" description="Disordered" evidence="1">
    <location>
        <begin position="111"/>
        <end position="187"/>
    </location>
</feature>
<feature type="compositionally biased region" description="Acidic residues" evidence="1">
    <location>
        <begin position="121"/>
        <end position="130"/>
    </location>
</feature>
<comment type="caution">
    <text evidence="2">The sequence shown here is derived from an EMBL/GenBank/DDBJ whole genome shotgun (WGS) entry which is preliminary data.</text>
</comment>
<evidence type="ECO:0000313" key="3">
    <source>
        <dbReference type="Proteomes" id="UP001362999"/>
    </source>
</evidence>
<evidence type="ECO:0000256" key="1">
    <source>
        <dbReference type="SAM" id="MobiDB-lite"/>
    </source>
</evidence>
<protein>
    <submittedName>
        <fullName evidence="2">Uncharacterized protein</fullName>
    </submittedName>
</protein>
<feature type="compositionally biased region" description="Pro residues" evidence="1">
    <location>
        <begin position="137"/>
        <end position="158"/>
    </location>
</feature>
<proteinExistence type="predicted"/>
<evidence type="ECO:0000313" key="2">
    <source>
        <dbReference type="EMBL" id="KAK6981421.1"/>
    </source>
</evidence>
<keyword evidence="3" id="KW-1185">Reference proteome</keyword>
<organism evidence="2 3">
    <name type="scientific">Favolaschia claudopus</name>
    <dbReference type="NCBI Taxonomy" id="2862362"/>
    <lineage>
        <taxon>Eukaryota</taxon>
        <taxon>Fungi</taxon>
        <taxon>Dikarya</taxon>
        <taxon>Basidiomycota</taxon>
        <taxon>Agaricomycotina</taxon>
        <taxon>Agaricomycetes</taxon>
        <taxon>Agaricomycetidae</taxon>
        <taxon>Agaricales</taxon>
        <taxon>Marasmiineae</taxon>
        <taxon>Mycenaceae</taxon>
        <taxon>Favolaschia</taxon>
    </lineage>
</organism>
<accession>A0AAV9ZHB1</accession>
<sequence length="187" mass="20538">MTEYVYIKSTFRRWGVLPNPDYLAAVEPELQLPPVELYSPERGTEQCRILRSTGGAECENHSGSARESSCGRKSMASGLIRSEVEDEWYEFTPSQHSFDPVKNEWDLCKPLDSKANVPDNGEYDDDDDDYMGNWIDPKPPVGPSAPPSNPPSAPPAPAPSTAAPSTTVQSIDDNVHEPVSVSTTLRT</sequence>